<proteinExistence type="predicted"/>
<name>A0ABW4CX55_9LACO</name>
<protein>
    <submittedName>
        <fullName evidence="2">Antibiotic biosynthesis monooxygenase</fullName>
    </submittedName>
</protein>
<accession>A0ABW4CX55</accession>
<evidence type="ECO:0000259" key="1">
    <source>
        <dbReference type="Pfam" id="PF03992"/>
    </source>
</evidence>
<dbReference type="Gene3D" id="3.30.70.100">
    <property type="match status" value="1"/>
</dbReference>
<keyword evidence="2" id="KW-0503">Monooxygenase</keyword>
<reference evidence="3" key="1">
    <citation type="journal article" date="2019" name="Int. J. Syst. Evol. Microbiol.">
        <title>The Global Catalogue of Microorganisms (GCM) 10K type strain sequencing project: providing services to taxonomists for standard genome sequencing and annotation.</title>
        <authorList>
            <consortium name="The Broad Institute Genomics Platform"/>
            <consortium name="The Broad Institute Genome Sequencing Center for Infectious Disease"/>
            <person name="Wu L."/>
            <person name="Ma J."/>
        </authorList>
    </citation>
    <scope>NUCLEOTIDE SEQUENCE [LARGE SCALE GENOMIC DNA]</scope>
    <source>
        <strain evidence="3">CCM 8912</strain>
    </source>
</reference>
<dbReference type="EMBL" id="JBHTOK010000077">
    <property type="protein sequence ID" value="MFD1441969.1"/>
    <property type="molecule type" value="Genomic_DNA"/>
</dbReference>
<evidence type="ECO:0000313" key="2">
    <source>
        <dbReference type="EMBL" id="MFD1441969.1"/>
    </source>
</evidence>
<feature type="domain" description="ABM" evidence="1">
    <location>
        <begin position="70"/>
        <end position="138"/>
    </location>
</feature>
<dbReference type="Pfam" id="PF03992">
    <property type="entry name" value="ABM"/>
    <property type="match status" value="1"/>
</dbReference>
<dbReference type="InterPro" id="IPR007138">
    <property type="entry name" value="ABM_dom"/>
</dbReference>
<evidence type="ECO:0000313" key="3">
    <source>
        <dbReference type="Proteomes" id="UP001597212"/>
    </source>
</evidence>
<comment type="caution">
    <text evidence="2">The sequence shown here is derived from an EMBL/GenBank/DDBJ whole genome shotgun (WGS) entry which is preliminary data.</text>
</comment>
<dbReference type="InterPro" id="IPR011008">
    <property type="entry name" value="Dimeric_a/b-barrel"/>
</dbReference>
<dbReference type="GO" id="GO:0004497">
    <property type="term" value="F:monooxygenase activity"/>
    <property type="evidence" value="ECO:0007669"/>
    <property type="project" value="UniProtKB-KW"/>
</dbReference>
<dbReference type="Proteomes" id="UP001597212">
    <property type="component" value="Unassembled WGS sequence"/>
</dbReference>
<gene>
    <name evidence="2" type="ORF">ACFQ5K_11335</name>
</gene>
<organism evidence="2 3">
    <name type="scientific">Lacticaseibacillus hegangensis</name>
    <dbReference type="NCBI Taxonomy" id="2486010"/>
    <lineage>
        <taxon>Bacteria</taxon>
        <taxon>Bacillati</taxon>
        <taxon>Bacillota</taxon>
        <taxon>Bacilli</taxon>
        <taxon>Lactobacillales</taxon>
        <taxon>Lactobacillaceae</taxon>
        <taxon>Lacticaseibacillus</taxon>
    </lineage>
</organism>
<dbReference type="RefSeq" id="WP_125755340.1">
    <property type="nucleotide sequence ID" value="NZ_JBHTOK010000077.1"/>
</dbReference>
<keyword evidence="2" id="KW-0560">Oxidoreductase</keyword>
<sequence length="179" mass="20197">MTKTMQLVLGSKTYMQTIVKRATTPVRLLKDAEKDRDFATLDLTGAVPFVAPLKGTILAHYGAVPEVGYVYMMYFKLTDEEAKVFEQKAQTLTLEADRLDGCEAMVLMRTDNPQREYLLLSAWANKLAVFTAKNTPLFAPVMVFTKRAQESYGYHQAFYTIADPYHPDHAMRAEATLDA</sequence>
<dbReference type="SUPFAM" id="SSF54909">
    <property type="entry name" value="Dimeric alpha+beta barrel"/>
    <property type="match status" value="1"/>
</dbReference>
<keyword evidence="3" id="KW-1185">Reference proteome</keyword>